<dbReference type="GO" id="GO:0005634">
    <property type="term" value="C:nucleus"/>
    <property type="evidence" value="ECO:0007669"/>
    <property type="project" value="UniProtKB-SubCell"/>
</dbReference>
<evidence type="ECO:0000256" key="7">
    <source>
        <dbReference type="ARBA" id="ARBA00023163"/>
    </source>
</evidence>
<feature type="region of interest" description="Disordered" evidence="9">
    <location>
        <begin position="36"/>
        <end position="79"/>
    </location>
</feature>
<keyword evidence="8" id="KW-0539">Nucleus</keyword>
<protein>
    <submittedName>
        <fullName evidence="10">Uncharacterized protein</fullName>
    </submittedName>
</protein>
<evidence type="ECO:0000256" key="6">
    <source>
        <dbReference type="ARBA" id="ARBA00023015"/>
    </source>
</evidence>
<accession>A0A7R8ZR70</accession>
<feature type="compositionally biased region" description="Polar residues" evidence="9">
    <location>
        <begin position="54"/>
        <end position="63"/>
    </location>
</feature>
<evidence type="ECO:0000256" key="5">
    <source>
        <dbReference type="ARBA" id="ARBA00022833"/>
    </source>
</evidence>
<dbReference type="GO" id="GO:0008270">
    <property type="term" value="F:zinc ion binding"/>
    <property type="evidence" value="ECO:0007669"/>
    <property type="project" value="UniProtKB-KW"/>
</dbReference>
<evidence type="ECO:0000256" key="4">
    <source>
        <dbReference type="ARBA" id="ARBA00022771"/>
    </source>
</evidence>
<dbReference type="PANTHER" id="PTHR24394">
    <property type="entry name" value="ZINC FINGER PROTEIN"/>
    <property type="match status" value="1"/>
</dbReference>
<dbReference type="PROSITE" id="PS50157">
    <property type="entry name" value="ZINC_FINGER_C2H2_2"/>
    <property type="match status" value="1"/>
</dbReference>
<keyword evidence="2" id="KW-0479">Metal-binding</keyword>
<evidence type="ECO:0000256" key="1">
    <source>
        <dbReference type="ARBA" id="ARBA00004123"/>
    </source>
</evidence>
<dbReference type="OrthoDB" id="6572853at2759"/>
<evidence type="ECO:0000256" key="9">
    <source>
        <dbReference type="SAM" id="MobiDB-lite"/>
    </source>
</evidence>
<evidence type="ECO:0000256" key="2">
    <source>
        <dbReference type="ARBA" id="ARBA00022723"/>
    </source>
</evidence>
<evidence type="ECO:0000256" key="8">
    <source>
        <dbReference type="ARBA" id="ARBA00023242"/>
    </source>
</evidence>
<dbReference type="AlphaFoldDB" id="A0A7R8ZR70"/>
<feature type="compositionally biased region" description="Basic and acidic residues" evidence="9">
    <location>
        <begin position="65"/>
        <end position="79"/>
    </location>
</feature>
<keyword evidence="4" id="KW-0863">Zinc-finger</keyword>
<organism evidence="10">
    <name type="scientific">Cyprideis torosa</name>
    <dbReference type="NCBI Taxonomy" id="163714"/>
    <lineage>
        <taxon>Eukaryota</taxon>
        <taxon>Metazoa</taxon>
        <taxon>Ecdysozoa</taxon>
        <taxon>Arthropoda</taxon>
        <taxon>Crustacea</taxon>
        <taxon>Oligostraca</taxon>
        <taxon>Ostracoda</taxon>
        <taxon>Podocopa</taxon>
        <taxon>Podocopida</taxon>
        <taxon>Cytherocopina</taxon>
        <taxon>Cytheroidea</taxon>
        <taxon>Cytherideidae</taxon>
        <taxon>Cyprideis</taxon>
    </lineage>
</organism>
<dbReference type="Gene3D" id="3.30.160.60">
    <property type="entry name" value="Classic Zinc Finger"/>
    <property type="match status" value="1"/>
</dbReference>
<keyword evidence="7" id="KW-0804">Transcription</keyword>
<dbReference type="PANTHER" id="PTHR24394:SF48">
    <property type="entry name" value="ZINC FINGER PROTEIN 771"/>
    <property type="match status" value="1"/>
</dbReference>
<name>A0A7R8ZR70_9CRUS</name>
<dbReference type="InterPro" id="IPR036236">
    <property type="entry name" value="Znf_C2H2_sf"/>
</dbReference>
<dbReference type="SUPFAM" id="SSF57667">
    <property type="entry name" value="beta-beta-alpha zinc fingers"/>
    <property type="match status" value="1"/>
</dbReference>
<evidence type="ECO:0000313" key="10">
    <source>
        <dbReference type="EMBL" id="CAD7231247.1"/>
    </source>
</evidence>
<reference evidence="10" key="1">
    <citation type="submission" date="2020-11" db="EMBL/GenBank/DDBJ databases">
        <authorList>
            <person name="Tran Van P."/>
        </authorList>
    </citation>
    <scope>NUCLEOTIDE SEQUENCE</scope>
</reference>
<dbReference type="InterPro" id="IPR013087">
    <property type="entry name" value="Znf_C2H2_type"/>
</dbReference>
<proteinExistence type="predicted"/>
<gene>
    <name evidence="10" type="ORF">CTOB1V02_LOCUS9099</name>
</gene>
<dbReference type="EMBL" id="OB663319">
    <property type="protein sequence ID" value="CAD7231247.1"/>
    <property type="molecule type" value="Genomic_DNA"/>
</dbReference>
<keyword evidence="6" id="KW-0805">Transcription regulation</keyword>
<evidence type="ECO:0000256" key="3">
    <source>
        <dbReference type="ARBA" id="ARBA00022737"/>
    </source>
</evidence>
<comment type="subcellular location">
    <subcellularLocation>
        <location evidence="1">Nucleus</location>
    </subcellularLocation>
</comment>
<keyword evidence="3" id="KW-0677">Repeat</keyword>
<keyword evidence="5" id="KW-0862">Zinc</keyword>
<dbReference type="GO" id="GO:0003677">
    <property type="term" value="F:DNA binding"/>
    <property type="evidence" value="ECO:0007669"/>
    <property type="project" value="UniProtKB-KW"/>
</dbReference>
<sequence length="252" mass="28065">MNSEIEKEPSDFEAPRADVGYALPKFDANEILTDQKKFPESGETPPLTDFVPGSTDNNNQTSGAHARDEIEVSENEGKAQVDPQWRETFACRICGKAFADRSALVTSGFEKFKSLEQRTRRKVKRSNFELRFQLAPHTNHEASRDFSVTKGNTLKGISLYSCLNHGPRSCSASCEGFYFFPRTPERSALPAEFVEDHSHGAHTHKVIRLGDKPLACRICGKAFANRSALGRQKLIQSGEKPFACMIYGKAFA</sequence>
<dbReference type="GO" id="GO:0000981">
    <property type="term" value="F:DNA-binding transcription factor activity, RNA polymerase II-specific"/>
    <property type="evidence" value="ECO:0007669"/>
    <property type="project" value="TreeGrafter"/>
</dbReference>